<evidence type="ECO:0000313" key="2">
    <source>
        <dbReference type="Proteomes" id="UP000032142"/>
    </source>
</evidence>
<name>A0A0B0PZU3_GOSAR</name>
<dbReference type="EMBL" id="KN456563">
    <property type="protein sequence ID" value="KHG30407.1"/>
    <property type="molecule type" value="Genomic_DNA"/>
</dbReference>
<proteinExistence type="predicted"/>
<dbReference type="Proteomes" id="UP000032142">
    <property type="component" value="Unassembled WGS sequence"/>
</dbReference>
<reference evidence="2" key="1">
    <citation type="submission" date="2014-09" db="EMBL/GenBank/DDBJ databases">
        <authorList>
            <person name="Mudge J."/>
            <person name="Ramaraj T."/>
            <person name="Lindquist I.E."/>
            <person name="Bharti A.K."/>
            <person name="Sundararajan A."/>
            <person name="Cameron C.T."/>
            <person name="Woodward J.E."/>
            <person name="May G.D."/>
            <person name="Brubaker C."/>
            <person name="Broadhvest J."/>
            <person name="Wilkins T.A."/>
        </authorList>
    </citation>
    <scope>NUCLEOTIDE SEQUENCE</scope>
    <source>
        <strain evidence="2">cv. AKA8401</strain>
    </source>
</reference>
<evidence type="ECO:0000313" key="1">
    <source>
        <dbReference type="EMBL" id="KHG30407.1"/>
    </source>
</evidence>
<dbReference type="AlphaFoldDB" id="A0A0B0PZU3"/>
<organism evidence="1 2">
    <name type="scientific">Gossypium arboreum</name>
    <name type="common">Tree cotton</name>
    <name type="synonym">Gossypium nanking</name>
    <dbReference type="NCBI Taxonomy" id="29729"/>
    <lineage>
        <taxon>Eukaryota</taxon>
        <taxon>Viridiplantae</taxon>
        <taxon>Streptophyta</taxon>
        <taxon>Embryophyta</taxon>
        <taxon>Tracheophyta</taxon>
        <taxon>Spermatophyta</taxon>
        <taxon>Magnoliopsida</taxon>
        <taxon>eudicotyledons</taxon>
        <taxon>Gunneridae</taxon>
        <taxon>Pentapetalae</taxon>
        <taxon>rosids</taxon>
        <taxon>malvids</taxon>
        <taxon>Malvales</taxon>
        <taxon>Malvaceae</taxon>
        <taxon>Malvoideae</taxon>
        <taxon>Gossypium</taxon>
    </lineage>
</organism>
<sequence length="47" mass="5371">MWQPFFPNLLGLSPYFGAPKIEGHRHPHAVASGAYPRRTQVRDRACH</sequence>
<accession>A0A0B0PZU3</accession>
<gene>
    <name evidence="1" type="ORF">F383_12875</name>
</gene>
<protein>
    <submittedName>
        <fullName evidence="1">Uncharacterized protein</fullName>
    </submittedName>
</protein>
<keyword evidence="2" id="KW-1185">Reference proteome</keyword>